<dbReference type="InterPro" id="IPR038558">
    <property type="entry name" value="SAS-6_N_sf"/>
</dbReference>
<proteinExistence type="predicted"/>
<dbReference type="PANTHER" id="PTHR34230:SF2">
    <property type="entry name" value="SPINDLE ASSEMBLY ABNORMAL PROTEIN 6 N-TERMINAL DOMAIN-CONTAINING PROTEIN"/>
    <property type="match status" value="1"/>
</dbReference>
<dbReference type="InterPro" id="IPR032396">
    <property type="entry name" value="SAS-6_N"/>
</dbReference>
<keyword evidence="1" id="KW-0472">Membrane</keyword>
<feature type="domain" description="Spindle assembly abnormal protein 6 N-terminal" evidence="2">
    <location>
        <begin position="124"/>
        <end position="252"/>
    </location>
</feature>
<dbReference type="Pfam" id="PF16531">
    <property type="entry name" value="SAS-6_N"/>
    <property type="match status" value="1"/>
</dbReference>
<reference evidence="3" key="1">
    <citation type="journal article" date="2012" name="Proc. Natl. Acad. Sci. U.S.A.">
        <title>Antigenic diversity is generated by distinct evolutionary mechanisms in African trypanosome species.</title>
        <authorList>
            <person name="Jackson A.P."/>
            <person name="Berry A."/>
            <person name="Aslett M."/>
            <person name="Allison H.C."/>
            <person name="Burton P."/>
            <person name="Vavrova-Anderson J."/>
            <person name="Brown R."/>
            <person name="Browne H."/>
            <person name="Corton N."/>
            <person name="Hauser H."/>
            <person name="Gamble J."/>
            <person name="Gilderthorp R."/>
            <person name="Marcello L."/>
            <person name="McQuillan J."/>
            <person name="Otto T.D."/>
            <person name="Quail M.A."/>
            <person name="Sanders M.J."/>
            <person name="van Tonder A."/>
            <person name="Ginger M.L."/>
            <person name="Field M.C."/>
            <person name="Barry J.D."/>
            <person name="Hertz-Fowler C."/>
            <person name="Berriman M."/>
        </authorList>
    </citation>
    <scope>NUCLEOTIDE SEQUENCE</scope>
    <source>
        <strain evidence="3">IL3000</strain>
    </source>
</reference>
<dbReference type="VEuPathDB" id="TriTrypDB:TcIL3000_10_6790"/>
<dbReference type="CDD" id="cd10142">
    <property type="entry name" value="HD_SAS6_N"/>
    <property type="match status" value="1"/>
</dbReference>
<sequence>MSLMRSDLRVFVSLKTFTHTHFSFKSTPLPFLNSRYASLHYTSFDSFGAFQISSRWHTPVTLIALLHILLFCFPLFTFITGLFTALVVSCACVTMGDPLVVQLEKDFRAIEQSDPSLADGFRVVYDREIPCEMRAAENSGDGSLEGIRVKVLTLGDSQSLVALRVEVTSECDLFFHQTCVINHVGFLRLREHQSLVCDFADFLMTFLKMLNRCIKEPQRFLMVFIVGADGASKMEFVENLEYKLINVLSLPFRASTEVVVKEQISYRYSALRARLAILTTQLKTTNIACNKLH</sequence>
<keyword evidence="1" id="KW-0812">Transmembrane</keyword>
<dbReference type="EMBL" id="HE575323">
    <property type="protein sequence ID" value="CCC93906.1"/>
    <property type="molecule type" value="Genomic_DNA"/>
</dbReference>
<dbReference type="AlphaFoldDB" id="G0UWY9"/>
<accession>G0UWY9</accession>
<dbReference type="PANTHER" id="PTHR34230">
    <property type="entry name" value="ASSEMBLY ABNORMAL PROTEIN 6, PUTATIVE-RELATED"/>
    <property type="match status" value="1"/>
</dbReference>
<feature type="transmembrane region" description="Helical" evidence="1">
    <location>
        <begin position="62"/>
        <end position="88"/>
    </location>
</feature>
<organism evidence="3">
    <name type="scientific">Trypanosoma congolense (strain IL3000)</name>
    <dbReference type="NCBI Taxonomy" id="1068625"/>
    <lineage>
        <taxon>Eukaryota</taxon>
        <taxon>Discoba</taxon>
        <taxon>Euglenozoa</taxon>
        <taxon>Kinetoplastea</taxon>
        <taxon>Metakinetoplastina</taxon>
        <taxon>Trypanosomatida</taxon>
        <taxon>Trypanosomatidae</taxon>
        <taxon>Trypanosoma</taxon>
        <taxon>Nannomonas</taxon>
    </lineage>
</organism>
<evidence type="ECO:0000256" key="1">
    <source>
        <dbReference type="SAM" id="Phobius"/>
    </source>
</evidence>
<dbReference type="Gene3D" id="2.170.210.20">
    <property type="entry name" value="Spindle assembly abnormal protein 6, N-terminal domain"/>
    <property type="match status" value="1"/>
</dbReference>
<protein>
    <submittedName>
        <fullName evidence="3">Uncharacterized protein TCIL3000_10_6790</fullName>
    </submittedName>
</protein>
<gene>
    <name evidence="3" type="ORF">TCIL3000_10_6790</name>
</gene>
<evidence type="ECO:0000259" key="2">
    <source>
        <dbReference type="Pfam" id="PF16531"/>
    </source>
</evidence>
<keyword evidence="1" id="KW-1133">Transmembrane helix</keyword>
<evidence type="ECO:0000313" key="3">
    <source>
        <dbReference type="EMBL" id="CCC93906.1"/>
    </source>
</evidence>
<name>G0UWY9_TRYCI</name>